<protein>
    <submittedName>
        <fullName evidence="2">Uncharacterized protein</fullName>
    </submittedName>
</protein>
<evidence type="ECO:0000313" key="2">
    <source>
        <dbReference type="EMBL" id="MCS5732238.1"/>
    </source>
</evidence>
<accession>A0ABT2GWF4</accession>
<gene>
    <name evidence="2" type="ORF">N1032_00580</name>
</gene>
<evidence type="ECO:0000256" key="1">
    <source>
        <dbReference type="SAM" id="MobiDB-lite"/>
    </source>
</evidence>
<reference evidence="2" key="1">
    <citation type="submission" date="2022-08" db="EMBL/GenBank/DDBJ databases">
        <authorList>
            <person name="Deng Y."/>
            <person name="Han X.-F."/>
            <person name="Zhang Y.-Q."/>
        </authorList>
    </citation>
    <scope>NUCLEOTIDE SEQUENCE</scope>
    <source>
        <strain evidence="2">CPCC 203386</strain>
    </source>
</reference>
<proteinExistence type="predicted"/>
<comment type="caution">
    <text evidence="2">The sequence shown here is derived from an EMBL/GenBank/DDBJ whole genome shotgun (WGS) entry which is preliminary data.</text>
</comment>
<feature type="compositionally biased region" description="Gly residues" evidence="1">
    <location>
        <begin position="42"/>
        <end position="51"/>
    </location>
</feature>
<dbReference type="Proteomes" id="UP001165586">
    <property type="component" value="Unassembled WGS sequence"/>
</dbReference>
<dbReference type="RefSeq" id="WP_259536767.1">
    <property type="nucleotide sequence ID" value="NZ_JANLCJ010000001.1"/>
</dbReference>
<evidence type="ECO:0000313" key="3">
    <source>
        <dbReference type="Proteomes" id="UP001165586"/>
    </source>
</evidence>
<dbReference type="EMBL" id="JANLCJ010000001">
    <property type="protein sequence ID" value="MCS5732238.1"/>
    <property type="molecule type" value="Genomic_DNA"/>
</dbReference>
<feature type="region of interest" description="Disordered" evidence="1">
    <location>
        <begin position="1"/>
        <end position="89"/>
    </location>
</feature>
<keyword evidence="3" id="KW-1185">Reference proteome</keyword>
<name>A0ABT2GWF4_9MICO</name>
<sequence>MTDSTTPDGESDPDFERLATDADSNQIVTNDAVAGETVYPGAGDGNEGPTGGSPREAEPDWQNYAPGEEYADESQPFGDKAPDDLDDGS</sequence>
<organism evidence="2 3">
    <name type="scientific">Herbiconiux daphne</name>
    <dbReference type="NCBI Taxonomy" id="2970914"/>
    <lineage>
        <taxon>Bacteria</taxon>
        <taxon>Bacillati</taxon>
        <taxon>Actinomycetota</taxon>
        <taxon>Actinomycetes</taxon>
        <taxon>Micrococcales</taxon>
        <taxon>Microbacteriaceae</taxon>
        <taxon>Herbiconiux</taxon>
    </lineage>
</organism>